<protein>
    <submittedName>
        <fullName evidence="4">NADP oxidoreductase</fullName>
    </submittedName>
</protein>
<dbReference type="InterPro" id="IPR051267">
    <property type="entry name" value="STEAP_metalloreductase"/>
</dbReference>
<evidence type="ECO:0000259" key="3">
    <source>
        <dbReference type="Pfam" id="PF03807"/>
    </source>
</evidence>
<comment type="caution">
    <text evidence="4">The sequence shown here is derived from an EMBL/GenBank/DDBJ whole genome shotgun (WGS) entry which is preliminary data.</text>
</comment>
<reference evidence="4" key="1">
    <citation type="journal article" date="2014" name="Int. J. Syst. Evol. Microbiol.">
        <title>Complete genome sequence of Corynebacterium casei LMG S-19264T (=DSM 44701T), isolated from a smear-ripened cheese.</title>
        <authorList>
            <consortium name="US DOE Joint Genome Institute (JGI-PGF)"/>
            <person name="Walter F."/>
            <person name="Albersmeier A."/>
            <person name="Kalinowski J."/>
            <person name="Ruckert C."/>
        </authorList>
    </citation>
    <scope>NUCLEOTIDE SEQUENCE</scope>
    <source>
        <strain evidence="4">CGMCC 1.16548</strain>
    </source>
</reference>
<organism evidence="4 5">
    <name type="scientific">Pseudolysinimonas yzui</name>
    <dbReference type="NCBI Taxonomy" id="2708254"/>
    <lineage>
        <taxon>Bacteria</taxon>
        <taxon>Bacillati</taxon>
        <taxon>Actinomycetota</taxon>
        <taxon>Actinomycetes</taxon>
        <taxon>Micrococcales</taxon>
        <taxon>Microbacteriaceae</taxon>
        <taxon>Pseudolysinimonas</taxon>
    </lineage>
</organism>
<accession>A0A8J3LXS5</accession>
<sequence>MTTFGIIGSGNIGSNVAKAVIARGHSVVIANSRGPASLADLIADLGPSARAATAEEAAAAGDVVLVAVPLRAYREVPVAPLADKIVLDANNYYFERDGHFPELDAGEATTSGLLQTHLPESKVAKAFNHLGADAIPTDGSPTGTPNRRALATASDSPEAADFVTTLYDELGFDTVNIGPLSESWRVERDRPAYGIRQNREELAANLAKAPRTI</sequence>
<dbReference type="Proteomes" id="UP000617531">
    <property type="component" value="Unassembled WGS sequence"/>
</dbReference>
<dbReference type="Pfam" id="PF03807">
    <property type="entry name" value="F420_oxidored"/>
    <property type="match status" value="1"/>
</dbReference>
<dbReference type="GO" id="GO:0016491">
    <property type="term" value="F:oxidoreductase activity"/>
    <property type="evidence" value="ECO:0007669"/>
    <property type="project" value="UniProtKB-KW"/>
</dbReference>
<reference evidence="4" key="2">
    <citation type="submission" date="2020-09" db="EMBL/GenBank/DDBJ databases">
        <authorList>
            <person name="Sun Q."/>
            <person name="Zhou Y."/>
        </authorList>
    </citation>
    <scope>NUCLEOTIDE SEQUENCE</scope>
    <source>
        <strain evidence="4">CGMCC 1.16548</strain>
    </source>
</reference>
<dbReference type="AlphaFoldDB" id="A0A8J3LXS5"/>
<evidence type="ECO:0000313" key="4">
    <source>
        <dbReference type="EMBL" id="GHF06624.1"/>
    </source>
</evidence>
<gene>
    <name evidence="4" type="ORF">GCM10011600_04040</name>
</gene>
<evidence type="ECO:0000313" key="5">
    <source>
        <dbReference type="Proteomes" id="UP000617531"/>
    </source>
</evidence>
<feature type="region of interest" description="Disordered" evidence="2">
    <location>
        <begin position="134"/>
        <end position="155"/>
    </location>
</feature>
<dbReference type="InterPro" id="IPR028939">
    <property type="entry name" value="P5C_Rdtase_cat_N"/>
</dbReference>
<keyword evidence="1" id="KW-0560">Oxidoreductase</keyword>
<dbReference type="SUPFAM" id="SSF51735">
    <property type="entry name" value="NAD(P)-binding Rossmann-fold domains"/>
    <property type="match status" value="1"/>
</dbReference>
<name>A0A8J3LXS5_9MICO</name>
<evidence type="ECO:0000256" key="1">
    <source>
        <dbReference type="ARBA" id="ARBA00023002"/>
    </source>
</evidence>
<proteinExistence type="predicted"/>
<keyword evidence="5" id="KW-1185">Reference proteome</keyword>
<dbReference type="PANTHER" id="PTHR14239">
    <property type="entry name" value="DUDULIN-RELATED"/>
    <property type="match status" value="1"/>
</dbReference>
<evidence type="ECO:0000256" key="2">
    <source>
        <dbReference type="SAM" id="MobiDB-lite"/>
    </source>
</evidence>
<dbReference type="EMBL" id="BNAI01000001">
    <property type="protein sequence ID" value="GHF06624.1"/>
    <property type="molecule type" value="Genomic_DNA"/>
</dbReference>
<dbReference type="InterPro" id="IPR036291">
    <property type="entry name" value="NAD(P)-bd_dom_sf"/>
</dbReference>
<feature type="domain" description="Pyrroline-5-carboxylate reductase catalytic N-terminal" evidence="3">
    <location>
        <begin position="4"/>
        <end position="91"/>
    </location>
</feature>
<dbReference type="Gene3D" id="3.40.50.720">
    <property type="entry name" value="NAD(P)-binding Rossmann-like Domain"/>
    <property type="match status" value="1"/>
</dbReference>